<reference evidence="2" key="1">
    <citation type="submission" date="2020-10" db="EMBL/GenBank/DDBJ databases">
        <authorList>
            <person name="Kikuchi T."/>
        </authorList>
    </citation>
    <scope>NUCLEOTIDE SEQUENCE</scope>
    <source>
        <strain evidence="2">NKZ352</strain>
    </source>
</reference>
<dbReference type="PANTHER" id="PTHR24416:SF611">
    <property type="entry name" value="TYROSINE-PROTEIN KINASE TRANSMEMBRANE RECEPTOR ROR"/>
    <property type="match status" value="1"/>
</dbReference>
<dbReference type="Pfam" id="PF07714">
    <property type="entry name" value="PK_Tyr_Ser-Thr"/>
    <property type="match status" value="1"/>
</dbReference>
<proteinExistence type="predicted"/>
<evidence type="ECO:0000313" key="2">
    <source>
        <dbReference type="EMBL" id="CAD6188770.1"/>
    </source>
</evidence>
<dbReference type="GO" id="GO:0043235">
    <property type="term" value="C:receptor complex"/>
    <property type="evidence" value="ECO:0007669"/>
    <property type="project" value="TreeGrafter"/>
</dbReference>
<dbReference type="EMBL" id="CAJGYM010000009">
    <property type="protein sequence ID" value="CAD6188770.1"/>
    <property type="molecule type" value="Genomic_DNA"/>
</dbReference>
<dbReference type="SUPFAM" id="SSF56112">
    <property type="entry name" value="Protein kinase-like (PK-like)"/>
    <property type="match status" value="1"/>
</dbReference>
<protein>
    <recommendedName>
        <fullName evidence="1">Serine-threonine/tyrosine-protein kinase catalytic domain-containing protein</fullName>
    </recommendedName>
</protein>
<organism evidence="2 3">
    <name type="scientific">Caenorhabditis auriculariae</name>
    <dbReference type="NCBI Taxonomy" id="2777116"/>
    <lineage>
        <taxon>Eukaryota</taxon>
        <taxon>Metazoa</taxon>
        <taxon>Ecdysozoa</taxon>
        <taxon>Nematoda</taxon>
        <taxon>Chromadorea</taxon>
        <taxon>Rhabditida</taxon>
        <taxon>Rhabditina</taxon>
        <taxon>Rhabditomorpha</taxon>
        <taxon>Rhabditoidea</taxon>
        <taxon>Rhabditidae</taxon>
        <taxon>Peloderinae</taxon>
        <taxon>Caenorhabditis</taxon>
    </lineage>
</organism>
<name>A0A8S1H5Q7_9PELO</name>
<dbReference type="InterPro" id="IPR050122">
    <property type="entry name" value="RTK"/>
</dbReference>
<dbReference type="InterPro" id="IPR001245">
    <property type="entry name" value="Ser-Thr/Tyr_kinase_cat_dom"/>
</dbReference>
<dbReference type="Gene3D" id="1.10.510.10">
    <property type="entry name" value="Transferase(Phosphotransferase) domain 1"/>
    <property type="match status" value="1"/>
</dbReference>
<accession>A0A8S1H5Q7</accession>
<dbReference type="Proteomes" id="UP000835052">
    <property type="component" value="Unassembled WGS sequence"/>
</dbReference>
<dbReference type="AlphaFoldDB" id="A0A8S1H5Q7"/>
<dbReference type="PANTHER" id="PTHR24416">
    <property type="entry name" value="TYROSINE-PROTEIN KINASE RECEPTOR"/>
    <property type="match status" value="1"/>
</dbReference>
<dbReference type="GO" id="GO:0007169">
    <property type="term" value="P:cell surface receptor protein tyrosine kinase signaling pathway"/>
    <property type="evidence" value="ECO:0007669"/>
    <property type="project" value="TreeGrafter"/>
</dbReference>
<keyword evidence="3" id="KW-1185">Reference proteome</keyword>
<gene>
    <name evidence="2" type="ORF">CAUJ_LOCUS4689</name>
</gene>
<dbReference type="InterPro" id="IPR011009">
    <property type="entry name" value="Kinase-like_dom_sf"/>
</dbReference>
<dbReference type="GO" id="GO:0004714">
    <property type="term" value="F:transmembrane receptor protein tyrosine kinase activity"/>
    <property type="evidence" value="ECO:0007669"/>
    <property type="project" value="TreeGrafter"/>
</dbReference>
<evidence type="ECO:0000313" key="3">
    <source>
        <dbReference type="Proteomes" id="UP000835052"/>
    </source>
</evidence>
<feature type="domain" description="Serine-threonine/tyrosine-protein kinase catalytic" evidence="1">
    <location>
        <begin position="16"/>
        <end position="87"/>
    </location>
</feature>
<dbReference type="OrthoDB" id="546826at2759"/>
<dbReference type="PRINTS" id="PR00109">
    <property type="entry name" value="TYRKINASE"/>
</dbReference>
<evidence type="ECO:0000259" key="1">
    <source>
        <dbReference type="Pfam" id="PF07714"/>
    </source>
</evidence>
<sequence>MPGVRWKRFKVVNPHVWAFGVVLQEIFTLGVDPHQGKSWEEYEAFLKSGDLVSCPPLCPEIVYEIMKDCWHSEPTIRVSIDFCVNNLRNLLLDVDTKKAVVLFQ</sequence>
<comment type="caution">
    <text evidence="2">The sequence shown here is derived from an EMBL/GenBank/DDBJ whole genome shotgun (WGS) entry which is preliminary data.</text>
</comment>
<dbReference type="GO" id="GO:0005886">
    <property type="term" value="C:plasma membrane"/>
    <property type="evidence" value="ECO:0007669"/>
    <property type="project" value="TreeGrafter"/>
</dbReference>